<comment type="similarity">
    <text evidence="1">Belongs to the ComF/GntX family.</text>
</comment>
<reference evidence="3 4" key="1">
    <citation type="submission" date="2018-12" db="EMBL/GenBank/DDBJ databases">
        <authorList>
            <person name="Li F."/>
        </authorList>
    </citation>
    <scope>NUCLEOTIDE SEQUENCE [LARGE SCALE GENOMIC DNA]</scope>
    <source>
        <strain evidence="3 4">8H24J-4-2</strain>
    </source>
</reference>
<feature type="domain" description="Phosphoribosyltransferase" evidence="2">
    <location>
        <begin position="120"/>
        <end position="219"/>
    </location>
</feature>
<comment type="caution">
    <text evidence="3">The sequence shown here is derived from an EMBL/GenBank/DDBJ whole genome shotgun (WGS) entry which is preliminary data.</text>
</comment>
<evidence type="ECO:0000313" key="3">
    <source>
        <dbReference type="EMBL" id="RWZ68556.1"/>
    </source>
</evidence>
<name>A0A3S4AGS0_9MICO</name>
<keyword evidence="4" id="KW-1185">Reference proteome</keyword>
<evidence type="ECO:0000313" key="4">
    <source>
        <dbReference type="Proteomes" id="UP000288603"/>
    </source>
</evidence>
<gene>
    <name evidence="3" type="ORF">ELQ92_04955</name>
</gene>
<dbReference type="EMBL" id="RZNC01000001">
    <property type="protein sequence ID" value="RWZ68556.1"/>
    <property type="molecule type" value="Genomic_DNA"/>
</dbReference>
<evidence type="ECO:0000259" key="2">
    <source>
        <dbReference type="Pfam" id="PF00156"/>
    </source>
</evidence>
<dbReference type="InterPro" id="IPR029057">
    <property type="entry name" value="PRTase-like"/>
</dbReference>
<evidence type="ECO:0000256" key="1">
    <source>
        <dbReference type="ARBA" id="ARBA00008007"/>
    </source>
</evidence>
<dbReference type="CDD" id="cd06223">
    <property type="entry name" value="PRTases_typeI"/>
    <property type="match status" value="1"/>
</dbReference>
<dbReference type="PANTHER" id="PTHR47505">
    <property type="entry name" value="DNA UTILIZATION PROTEIN YHGH"/>
    <property type="match status" value="1"/>
</dbReference>
<dbReference type="SUPFAM" id="SSF53271">
    <property type="entry name" value="PRTase-like"/>
    <property type="match status" value="1"/>
</dbReference>
<dbReference type="AlphaFoldDB" id="A0A3S4AGS0"/>
<dbReference type="RefSeq" id="WP_128497822.1">
    <property type="nucleotide sequence ID" value="NZ_RZNC01000001.1"/>
</dbReference>
<organism evidence="3 4">
    <name type="scientific">Labedella populi</name>
    <dbReference type="NCBI Taxonomy" id="2498850"/>
    <lineage>
        <taxon>Bacteria</taxon>
        <taxon>Bacillati</taxon>
        <taxon>Actinomycetota</taxon>
        <taxon>Actinomycetes</taxon>
        <taxon>Micrococcales</taxon>
        <taxon>Microbacteriaceae</taxon>
        <taxon>Labedella</taxon>
    </lineage>
</organism>
<accession>A0A3S4AGS0</accession>
<dbReference type="Proteomes" id="UP000288603">
    <property type="component" value="Unassembled WGS sequence"/>
</dbReference>
<sequence>MSELPPALARALREALAVVLPVACPGCGCPDTGACDDCRVACTAVVRCETVGDVPVWSALEYAGPVARLVTAFKNEGRTGLARVLGTSFGRSVAAAVDPDAVASGSVVVVAIPGRRSSLRRRGYRPVHLLARHAGVQLTRGLRFVRQPRDQVRLGRVDRAENLAFAMRGTPVLNGRDVLIVDDVLTTGATVAEAARAVHVAGGRLVGAAVLARTLRGRRRSAPP</sequence>
<dbReference type="Gene3D" id="3.40.50.2020">
    <property type="match status" value="1"/>
</dbReference>
<protein>
    <submittedName>
        <fullName evidence="3">ComF family protein</fullName>
    </submittedName>
</protein>
<dbReference type="InterPro" id="IPR051910">
    <property type="entry name" value="ComF/GntX_DNA_util-trans"/>
</dbReference>
<dbReference type="OrthoDB" id="5242900at2"/>
<proteinExistence type="inferred from homology"/>
<dbReference type="InterPro" id="IPR000836">
    <property type="entry name" value="PRTase_dom"/>
</dbReference>
<dbReference type="PANTHER" id="PTHR47505:SF1">
    <property type="entry name" value="DNA UTILIZATION PROTEIN YHGH"/>
    <property type="match status" value="1"/>
</dbReference>
<dbReference type="Pfam" id="PF00156">
    <property type="entry name" value="Pribosyltran"/>
    <property type="match status" value="1"/>
</dbReference>